<evidence type="ECO:0000313" key="2">
    <source>
        <dbReference type="Proteomes" id="UP000759131"/>
    </source>
</evidence>
<keyword evidence="2" id="KW-1185">Reference proteome</keyword>
<accession>A0A7R9PUZ5</accession>
<evidence type="ECO:0000313" key="1">
    <source>
        <dbReference type="EMBL" id="CAD7620896.1"/>
    </source>
</evidence>
<dbReference type="EMBL" id="OC854972">
    <property type="protein sequence ID" value="CAD7620896.1"/>
    <property type="molecule type" value="Genomic_DNA"/>
</dbReference>
<gene>
    <name evidence="1" type="ORF">OSB1V03_LOCUS1376</name>
</gene>
<dbReference type="AlphaFoldDB" id="A0A7R9PUZ5"/>
<name>A0A7R9PUZ5_9ACAR</name>
<proteinExistence type="predicted"/>
<dbReference type="Proteomes" id="UP000759131">
    <property type="component" value="Unassembled WGS sequence"/>
</dbReference>
<dbReference type="EMBL" id="CAJPIZ010000397">
    <property type="protein sequence ID" value="CAG2101326.1"/>
    <property type="molecule type" value="Genomic_DNA"/>
</dbReference>
<dbReference type="OrthoDB" id="6535478at2759"/>
<sequence>MILQYTVMGTATGESCYNNSTDMSMFKKVDLNNEEFKSTLIKSEWLITSATENNDVQFERLYCNPNITDSEIVTKVIDCFKNYKIALKPEERELVGKLDSITRKECYQNNNDMSRFSKVDLSNQDFKYSLVEACDIDYDLCLNHLAQYPNIQAYTLKWVKQCQLNVVCGVREGLFI</sequence>
<organism evidence="1">
    <name type="scientific">Medioppia subpectinata</name>
    <dbReference type="NCBI Taxonomy" id="1979941"/>
    <lineage>
        <taxon>Eukaryota</taxon>
        <taxon>Metazoa</taxon>
        <taxon>Ecdysozoa</taxon>
        <taxon>Arthropoda</taxon>
        <taxon>Chelicerata</taxon>
        <taxon>Arachnida</taxon>
        <taxon>Acari</taxon>
        <taxon>Acariformes</taxon>
        <taxon>Sarcoptiformes</taxon>
        <taxon>Oribatida</taxon>
        <taxon>Brachypylina</taxon>
        <taxon>Oppioidea</taxon>
        <taxon>Oppiidae</taxon>
        <taxon>Medioppia</taxon>
    </lineage>
</organism>
<reference evidence="1" key="1">
    <citation type="submission" date="2020-11" db="EMBL/GenBank/DDBJ databases">
        <authorList>
            <person name="Tran Van P."/>
        </authorList>
    </citation>
    <scope>NUCLEOTIDE SEQUENCE</scope>
</reference>
<protein>
    <submittedName>
        <fullName evidence="1">Uncharacterized protein</fullName>
    </submittedName>
</protein>